<dbReference type="GO" id="GO:0016758">
    <property type="term" value="F:hexosyltransferase activity"/>
    <property type="evidence" value="ECO:0007669"/>
    <property type="project" value="UniProtKB-ARBA"/>
</dbReference>
<evidence type="ECO:0000256" key="1">
    <source>
        <dbReference type="ARBA" id="ARBA00006739"/>
    </source>
</evidence>
<keyword evidence="4" id="KW-1185">Reference proteome</keyword>
<dbReference type="Pfam" id="PF00535">
    <property type="entry name" value="Glycos_transf_2"/>
    <property type="match status" value="1"/>
</dbReference>
<dbReference type="CDD" id="cd00761">
    <property type="entry name" value="Glyco_tranf_GTA_type"/>
    <property type="match status" value="1"/>
</dbReference>
<keyword evidence="3" id="KW-0808">Transferase</keyword>
<reference evidence="3 4" key="1">
    <citation type="submission" date="2017-07" db="EMBL/GenBank/DDBJ databases">
        <title>Genome sequencing and assembly of Paenibacillus rigui.</title>
        <authorList>
            <person name="Mayilraj S."/>
        </authorList>
    </citation>
    <scope>NUCLEOTIDE SEQUENCE [LARGE SCALE GENOMIC DNA]</scope>
    <source>
        <strain evidence="3 4">JCM 16352</strain>
    </source>
</reference>
<proteinExistence type="inferred from homology"/>
<comment type="similarity">
    <text evidence="1">Belongs to the glycosyltransferase 2 family.</text>
</comment>
<organism evidence="3 4">
    <name type="scientific">Paenibacillus rigui</name>
    <dbReference type="NCBI Taxonomy" id="554312"/>
    <lineage>
        <taxon>Bacteria</taxon>
        <taxon>Bacillati</taxon>
        <taxon>Bacillota</taxon>
        <taxon>Bacilli</taxon>
        <taxon>Bacillales</taxon>
        <taxon>Paenibacillaceae</taxon>
        <taxon>Paenibacillus</taxon>
    </lineage>
</organism>
<evidence type="ECO:0000313" key="4">
    <source>
        <dbReference type="Proteomes" id="UP000215509"/>
    </source>
</evidence>
<dbReference type="EMBL" id="NMQW01000033">
    <property type="protein sequence ID" value="OXM84228.1"/>
    <property type="molecule type" value="Genomic_DNA"/>
</dbReference>
<accession>A0A229UL99</accession>
<dbReference type="OrthoDB" id="6713581at2"/>
<sequence length="244" mass="28954">MMKMPKQGVSIVACTNRPHFFKRLLKNYHRQNWKKKELIVVLNRDDMKLETYREKTEEDESISVYQVPEHKNLGSCLNYGIRKAKYKTIAKFDDDDYYASSYIRGMVRAMKKSGASIVGKRTFYMYLESRKLLLLMNPKRQNRMARHVAGGTLFFKKRVAKKVPFSKRLKSGTDVRFLRQSREKGFNIYSGDKYNYVAIRRKSKKNHTWKIKDSRLLKSNAKIVAKTEHFKKRVKKKYSKKKAD</sequence>
<dbReference type="InterPro" id="IPR001173">
    <property type="entry name" value="Glyco_trans_2-like"/>
</dbReference>
<dbReference type="Gene3D" id="3.90.550.10">
    <property type="entry name" value="Spore Coat Polysaccharide Biosynthesis Protein SpsA, Chain A"/>
    <property type="match status" value="1"/>
</dbReference>
<dbReference type="SUPFAM" id="SSF53448">
    <property type="entry name" value="Nucleotide-diphospho-sugar transferases"/>
    <property type="match status" value="1"/>
</dbReference>
<dbReference type="AlphaFoldDB" id="A0A229UL99"/>
<dbReference type="PANTHER" id="PTHR22916">
    <property type="entry name" value="GLYCOSYLTRANSFERASE"/>
    <property type="match status" value="1"/>
</dbReference>
<name>A0A229UL99_9BACL</name>
<dbReference type="Proteomes" id="UP000215509">
    <property type="component" value="Unassembled WGS sequence"/>
</dbReference>
<feature type="domain" description="Glycosyltransferase 2-like" evidence="2">
    <location>
        <begin position="11"/>
        <end position="126"/>
    </location>
</feature>
<evidence type="ECO:0000259" key="2">
    <source>
        <dbReference type="Pfam" id="PF00535"/>
    </source>
</evidence>
<evidence type="ECO:0000313" key="3">
    <source>
        <dbReference type="EMBL" id="OXM84228.1"/>
    </source>
</evidence>
<dbReference type="InterPro" id="IPR029044">
    <property type="entry name" value="Nucleotide-diphossugar_trans"/>
</dbReference>
<comment type="caution">
    <text evidence="3">The sequence shown here is derived from an EMBL/GenBank/DDBJ whole genome shotgun (WGS) entry which is preliminary data.</text>
</comment>
<protein>
    <submittedName>
        <fullName evidence="3">Glycosyl transferase family 2</fullName>
    </submittedName>
</protein>
<gene>
    <name evidence="3" type="ORF">CF651_20800</name>
</gene>
<dbReference type="PANTHER" id="PTHR22916:SF3">
    <property type="entry name" value="UDP-GLCNAC:BETAGAL BETA-1,3-N-ACETYLGLUCOSAMINYLTRANSFERASE-LIKE PROTEIN 1"/>
    <property type="match status" value="1"/>
</dbReference>